<reference evidence="1 2" key="1">
    <citation type="submission" date="2023-03" db="EMBL/GenBank/DDBJ databases">
        <title>WGS of Gossypium arboreum.</title>
        <authorList>
            <person name="Yu D."/>
        </authorList>
    </citation>
    <scope>NUCLEOTIDE SEQUENCE [LARGE SCALE GENOMIC DNA]</scope>
    <source>
        <tissue evidence="1">Leaf</tissue>
    </source>
</reference>
<dbReference type="EMBL" id="JARKNE010000011">
    <property type="protein sequence ID" value="KAK5784706.1"/>
    <property type="molecule type" value="Genomic_DNA"/>
</dbReference>
<protein>
    <submittedName>
        <fullName evidence="1">Uncharacterized protein</fullName>
    </submittedName>
</protein>
<accession>A0ABR0N2C9</accession>
<name>A0ABR0N2C9_GOSAR</name>
<sequence length="81" mass="8930">MTLCRKRGRNLNVENRFGGVLRIIVASSSKKAEPGSHASLGMEILSPESTLQHCPLCKSSLAAHTLFQVNEDGCEDNFLEW</sequence>
<keyword evidence="2" id="KW-1185">Reference proteome</keyword>
<evidence type="ECO:0000313" key="2">
    <source>
        <dbReference type="Proteomes" id="UP001358586"/>
    </source>
</evidence>
<gene>
    <name evidence="1" type="ORF">PVK06_039232</name>
</gene>
<dbReference type="Proteomes" id="UP001358586">
    <property type="component" value="Chromosome 11"/>
</dbReference>
<comment type="caution">
    <text evidence="1">The sequence shown here is derived from an EMBL/GenBank/DDBJ whole genome shotgun (WGS) entry which is preliminary data.</text>
</comment>
<proteinExistence type="predicted"/>
<evidence type="ECO:0000313" key="1">
    <source>
        <dbReference type="EMBL" id="KAK5784706.1"/>
    </source>
</evidence>
<organism evidence="1 2">
    <name type="scientific">Gossypium arboreum</name>
    <name type="common">Tree cotton</name>
    <name type="synonym">Gossypium nanking</name>
    <dbReference type="NCBI Taxonomy" id="29729"/>
    <lineage>
        <taxon>Eukaryota</taxon>
        <taxon>Viridiplantae</taxon>
        <taxon>Streptophyta</taxon>
        <taxon>Embryophyta</taxon>
        <taxon>Tracheophyta</taxon>
        <taxon>Spermatophyta</taxon>
        <taxon>Magnoliopsida</taxon>
        <taxon>eudicotyledons</taxon>
        <taxon>Gunneridae</taxon>
        <taxon>Pentapetalae</taxon>
        <taxon>rosids</taxon>
        <taxon>malvids</taxon>
        <taxon>Malvales</taxon>
        <taxon>Malvaceae</taxon>
        <taxon>Malvoideae</taxon>
        <taxon>Gossypium</taxon>
    </lineage>
</organism>